<evidence type="ECO:0000259" key="2">
    <source>
        <dbReference type="PROSITE" id="PS50967"/>
    </source>
</evidence>
<dbReference type="GO" id="GO:0003676">
    <property type="term" value="F:nucleic acid binding"/>
    <property type="evidence" value="ECO:0007669"/>
    <property type="project" value="InterPro"/>
</dbReference>
<sequence>MHTCALQRFTEDSHAPAAPAAEWIDQRHALERWLAELPSAASPGLDTEFMRRNTFHPQLALLQLGWDGRYALVDPLAFDIGDALRPRLGATNTVVVMHSAGEDLETLAPFLPEGPGTLFDTQIAAAFAGMSLGMSYRALVAELAGVELDKGETRSDWMQRPLTESQCSYATLDVVYLDTIHAQLAERLQQRDRTAWHAEDCERLKQRASHRDGDPQPQRGSRGAAEWPRAQQALLRRILLWRDRSARTLDRPRPWLLEDALAMSLAQQPPASLAELDQRSRGQRALRSPQRAELFELLAPPVSDEELASTASIPAVPQGEAKKALGAMKQRIDQRATELDLPPGLLCPRKVLEEYVVTAEWPDFLDGWRRSVLHDELPALLPG</sequence>
<name>A0A5B9DYA5_9GAMM</name>
<dbReference type="Gene3D" id="1.10.150.80">
    <property type="entry name" value="HRDC domain"/>
    <property type="match status" value="2"/>
</dbReference>
<dbReference type="GO" id="GO:0006139">
    <property type="term" value="P:nucleobase-containing compound metabolic process"/>
    <property type="evidence" value="ECO:0007669"/>
    <property type="project" value="InterPro"/>
</dbReference>
<dbReference type="InterPro" id="IPR012337">
    <property type="entry name" value="RNaseH-like_sf"/>
</dbReference>
<dbReference type="InterPro" id="IPR044876">
    <property type="entry name" value="HRDC_dom_sf"/>
</dbReference>
<dbReference type="Gene3D" id="3.30.420.10">
    <property type="entry name" value="Ribonuclease H-like superfamily/Ribonuclease H"/>
    <property type="match status" value="1"/>
</dbReference>
<dbReference type="InterPro" id="IPR036397">
    <property type="entry name" value="RNaseH_sf"/>
</dbReference>
<dbReference type="EMBL" id="CP042807">
    <property type="protein sequence ID" value="QEE24539.1"/>
    <property type="molecule type" value="Genomic_DNA"/>
</dbReference>
<dbReference type="SUPFAM" id="SSF53098">
    <property type="entry name" value="Ribonuclease H-like"/>
    <property type="match status" value="1"/>
</dbReference>
<dbReference type="SUPFAM" id="SSF47819">
    <property type="entry name" value="HRDC-like"/>
    <property type="match status" value="2"/>
</dbReference>
<evidence type="ECO:0000313" key="4">
    <source>
        <dbReference type="Proteomes" id="UP000321807"/>
    </source>
</evidence>
<dbReference type="PANTHER" id="PTHR47649:SF1">
    <property type="entry name" value="RIBONUCLEASE D"/>
    <property type="match status" value="1"/>
</dbReference>
<dbReference type="KEGG" id="rgl:CS053_08510"/>
<feature type="compositionally biased region" description="Basic and acidic residues" evidence="1">
    <location>
        <begin position="204"/>
        <end position="214"/>
    </location>
</feature>
<gene>
    <name evidence="3" type="ORF">CS053_08510</name>
</gene>
<dbReference type="PANTHER" id="PTHR47649">
    <property type="entry name" value="RIBONUCLEASE D"/>
    <property type="match status" value="1"/>
</dbReference>
<evidence type="ECO:0000256" key="1">
    <source>
        <dbReference type="SAM" id="MobiDB-lite"/>
    </source>
</evidence>
<dbReference type="PROSITE" id="PS50967">
    <property type="entry name" value="HRDC"/>
    <property type="match status" value="1"/>
</dbReference>
<evidence type="ECO:0000313" key="3">
    <source>
        <dbReference type="EMBL" id="QEE24539.1"/>
    </source>
</evidence>
<dbReference type="Proteomes" id="UP000321807">
    <property type="component" value="Chromosome"/>
</dbReference>
<dbReference type="GO" id="GO:0008408">
    <property type="term" value="F:3'-5' exonuclease activity"/>
    <property type="evidence" value="ECO:0007669"/>
    <property type="project" value="InterPro"/>
</dbReference>
<accession>A0A5B9DYA5</accession>
<reference evidence="3 4" key="1">
    <citation type="submission" date="2019-08" db="EMBL/GenBank/DDBJ databases">
        <title>Complete genome sequence of Rhodanobacter glycinis strain T01E-68 isolated from tomato root.</title>
        <authorList>
            <person name="Weon H.-Y."/>
            <person name="Lee S.A."/>
        </authorList>
    </citation>
    <scope>NUCLEOTIDE SEQUENCE [LARGE SCALE GENOMIC DNA]</scope>
    <source>
        <strain evidence="3 4">T01E-68</strain>
    </source>
</reference>
<dbReference type="InterPro" id="IPR002121">
    <property type="entry name" value="HRDC_dom"/>
</dbReference>
<dbReference type="InterPro" id="IPR002562">
    <property type="entry name" value="3'-5'_exonuclease_dom"/>
</dbReference>
<dbReference type="InterPro" id="IPR010997">
    <property type="entry name" value="HRDC-like_sf"/>
</dbReference>
<dbReference type="Pfam" id="PF00570">
    <property type="entry name" value="HRDC"/>
    <property type="match status" value="1"/>
</dbReference>
<dbReference type="RefSeq" id="WP_147627131.1">
    <property type="nucleotide sequence ID" value="NZ_CP042807.1"/>
</dbReference>
<dbReference type="SMART" id="SM00474">
    <property type="entry name" value="35EXOc"/>
    <property type="match status" value="1"/>
</dbReference>
<proteinExistence type="predicted"/>
<organism evidence="3 4">
    <name type="scientific">Rhodanobacter glycinis</name>
    <dbReference type="NCBI Taxonomy" id="582702"/>
    <lineage>
        <taxon>Bacteria</taxon>
        <taxon>Pseudomonadati</taxon>
        <taxon>Pseudomonadota</taxon>
        <taxon>Gammaproteobacteria</taxon>
        <taxon>Lysobacterales</taxon>
        <taxon>Rhodanobacteraceae</taxon>
        <taxon>Rhodanobacter</taxon>
    </lineage>
</organism>
<dbReference type="AlphaFoldDB" id="A0A5B9DYA5"/>
<dbReference type="GO" id="GO:0000166">
    <property type="term" value="F:nucleotide binding"/>
    <property type="evidence" value="ECO:0007669"/>
    <property type="project" value="InterPro"/>
</dbReference>
<dbReference type="Pfam" id="PF01612">
    <property type="entry name" value="DNA_pol_A_exo1"/>
    <property type="match status" value="1"/>
</dbReference>
<dbReference type="CDD" id="cd06142">
    <property type="entry name" value="RNaseD_exo"/>
    <property type="match status" value="1"/>
</dbReference>
<protein>
    <submittedName>
        <fullName evidence="3">Ribonuclease D</fullName>
    </submittedName>
</protein>
<feature type="region of interest" description="Disordered" evidence="1">
    <location>
        <begin position="204"/>
        <end position="228"/>
    </location>
</feature>
<dbReference type="InterPro" id="IPR051086">
    <property type="entry name" value="RNase_D-like"/>
</dbReference>
<feature type="domain" description="HRDC" evidence="2">
    <location>
        <begin position="228"/>
        <end position="308"/>
    </location>
</feature>